<evidence type="ECO:0000313" key="6">
    <source>
        <dbReference type="EMBL" id="KHN74940.1"/>
    </source>
</evidence>
<dbReference type="AlphaFoldDB" id="A0A0B2V1P1"/>
<reference evidence="6 7" key="1">
    <citation type="submission" date="2014-11" db="EMBL/GenBank/DDBJ databases">
        <title>Genetic blueprint of the zoonotic pathogen Toxocara canis.</title>
        <authorList>
            <person name="Zhu X.-Q."/>
            <person name="Korhonen P.K."/>
            <person name="Cai H."/>
            <person name="Young N.D."/>
            <person name="Nejsum P."/>
            <person name="von Samson-Himmelstjerna G."/>
            <person name="Boag P.R."/>
            <person name="Tan P."/>
            <person name="Li Q."/>
            <person name="Min J."/>
            <person name="Yang Y."/>
            <person name="Wang X."/>
            <person name="Fang X."/>
            <person name="Hall R.S."/>
            <person name="Hofmann A."/>
            <person name="Sternberg P.W."/>
            <person name="Jex A.R."/>
            <person name="Gasser R.B."/>
        </authorList>
    </citation>
    <scope>NUCLEOTIDE SEQUENCE [LARGE SCALE GENOMIC DNA]</scope>
    <source>
        <strain evidence="6">PN_DK_2014</strain>
    </source>
</reference>
<keyword evidence="2" id="KW-0677">Repeat</keyword>
<accession>A0A0B2V1P1</accession>
<dbReference type="InterPro" id="IPR043543">
    <property type="entry name" value="PAPPA/PAPPA2"/>
</dbReference>
<gene>
    <name evidence="6" type="primary">PAPPA</name>
    <name evidence="6" type="ORF">Tcan_04690</name>
</gene>
<evidence type="ECO:0000259" key="5">
    <source>
        <dbReference type="PROSITE" id="PS50923"/>
    </source>
</evidence>
<dbReference type="InterPro" id="IPR035976">
    <property type="entry name" value="Sushi/SCR/CCP_sf"/>
</dbReference>
<dbReference type="GO" id="GO:0005615">
    <property type="term" value="C:extracellular space"/>
    <property type="evidence" value="ECO:0007669"/>
    <property type="project" value="TreeGrafter"/>
</dbReference>
<comment type="caution">
    <text evidence="6">The sequence shown here is derived from an EMBL/GenBank/DDBJ whole genome shotgun (WGS) entry which is preliminary data.</text>
</comment>
<sequence length="726" mass="80523">VQIRTNNPFVSVDAVQFVSPPSNPRCSLCSPFEYLVYRSPQFDDSKPIRTRQHYIVDRSVKEGIRYEYSVAVLSNGTEGIRSPPTSFVPGQNVCGDGNRAGSEECDDGNLEDGDGSLSLCYIYDGDGECEAFERALSTKDCGIFVPPGYRHHFPSNIYAQSTTIDFNCSMSHLLTIPQTTGCHVLPLAWGPCSPLATERISVNAEFTGDVFPSSVLINIAAITASDFGSASSTLGVELIHSDGSITALEEQLISSCSQNPIEFAIVYTLLKKPLVTQYVRVTISNPLLIAITSIILRSSKTFDLFAIQKCTDENRYFDPSSGECVVKECGTLRRGSCPPINIPHSKVSCEDATVCAVRCLAGYSLRDSLESASLVCVDGEWTGDTNVVCEPIRCGLPRIEHAIIHCPHGTRYNQRCTFTCKPTTVMIGSENEVVCGENGLWSLPEAFCQLKTLICKTNGMWSQRFQCSPRQASCKAPSRMRDINIVCPSRMVPGSTCSVSCGVKGYDAVTEEKQTLSSGDNLLVLRTVRNISCTVSSILYPRPSSLLCVRSCNKEFVGDGWCDFQNNRGYCGWDNGDCCASTVRGGRVRLMFPSLCTSQLCQCIDPFAIENTHMTHTPNVNITINSLRERKSAIKRAERLFRRHLNSLSELRDVLERFVAIERSLPIDADSVALLRHTRHLEHRIFGSLNKQFRAKNVSHILSFERIMRSVKQALHWRQKQFYNKV</sequence>
<keyword evidence="7" id="KW-1185">Reference proteome</keyword>
<dbReference type="InterPro" id="IPR011936">
    <property type="entry name" value="Myxo_disulph_rpt"/>
</dbReference>
<evidence type="ECO:0000256" key="4">
    <source>
        <dbReference type="PROSITE-ProRule" id="PRU00302"/>
    </source>
</evidence>
<dbReference type="GO" id="GO:0006508">
    <property type="term" value="P:proteolysis"/>
    <property type="evidence" value="ECO:0007669"/>
    <property type="project" value="TreeGrafter"/>
</dbReference>
<dbReference type="NCBIfam" id="TIGR02232">
    <property type="entry name" value="myxo_disulf_rpt"/>
    <property type="match status" value="1"/>
</dbReference>
<evidence type="ECO:0000256" key="3">
    <source>
        <dbReference type="ARBA" id="ARBA00023157"/>
    </source>
</evidence>
<feature type="non-terminal residue" evidence="6">
    <location>
        <position position="1"/>
    </location>
</feature>
<comment type="caution">
    <text evidence="4">Lacks conserved residue(s) required for the propagation of feature annotation.</text>
</comment>
<dbReference type="InterPro" id="IPR000436">
    <property type="entry name" value="Sushi_SCR_CCP_dom"/>
</dbReference>
<dbReference type="OrthoDB" id="5805386at2759"/>
<organism evidence="6 7">
    <name type="scientific">Toxocara canis</name>
    <name type="common">Canine roundworm</name>
    <dbReference type="NCBI Taxonomy" id="6265"/>
    <lineage>
        <taxon>Eukaryota</taxon>
        <taxon>Metazoa</taxon>
        <taxon>Ecdysozoa</taxon>
        <taxon>Nematoda</taxon>
        <taxon>Chromadorea</taxon>
        <taxon>Rhabditida</taxon>
        <taxon>Spirurina</taxon>
        <taxon>Ascaridomorpha</taxon>
        <taxon>Ascaridoidea</taxon>
        <taxon>Toxocaridae</taxon>
        <taxon>Toxocara</taxon>
    </lineage>
</organism>
<dbReference type="SMART" id="SM00032">
    <property type="entry name" value="CCP"/>
    <property type="match status" value="2"/>
</dbReference>
<dbReference type="Pfam" id="PF00084">
    <property type="entry name" value="Sushi"/>
    <property type="match status" value="1"/>
</dbReference>
<dbReference type="Proteomes" id="UP000031036">
    <property type="component" value="Unassembled WGS sequence"/>
</dbReference>
<evidence type="ECO:0000256" key="2">
    <source>
        <dbReference type="ARBA" id="ARBA00022737"/>
    </source>
</evidence>
<dbReference type="GO" id="GO:0004222">
    <property type="term" value="F:metalloendopeptidase activity"/>
    <property type="evidence" value="ECO:0007669"/>
    <property type="project" value="TreeGrafter"/>
</dbReference>
<keyword evidence="3" id="KW-1015">Disulfide bond</keyword>
<proteinExistence type="predicted"/>
<name>A0A0B2V1P1_TOXCA</name>
<dbReference type="EMBL" id="JPKZ01002807">
    <property type="protein sequence ID" value="KHN74940.1"/>
    <property type="molecule type" value="Genomic_DNA"/>
</dbReference>
<dbReference type="Gene3D" id="2.10.70.10">
    <property type="entry name" value="Complement Module, domain 1"/>
    <property type="match status" value="2"/>
</dbReference>
<dbReference type="GO" id="GO:0007166">
    <property type="term" value="P:cell surface receptor signaling pathway"/>
    <property type="evidence" value="ECO:0007669"/>
    <property type="project" value="TreeGrafter"/>
</dbReference>
<dbReference type="PROSITE" id="PS50923">
    <property type="entry name" value="SUSHI"/>
    <property type="match status" value="2"/>
</dbReference>
<keyword evidence="4" id="KW-0768">Sushi</keyword>
<feature type="domain" description="Sushi" evidence="5">
    <location>
        <begin position="335"/>
        <end position="391"/>
    </location>
</feature>
<dbReference type="PANTHER" id="PTHR46130:SF3">
    <property type="entry name" value="CHROMOSOME UNDETERMINED SCAFFOLD_33, WHOLE GENOME SHOTGUN SEQUENCE"/>
    <property type="match status" value="1"/>
</dbReference>
<protein>
    <submittedName>
        <fullName evidence="6">Pappalysin-1</fullName>
    </submittedName>
</protein>
<feature type="domain" description="Sushi" evidence="5">
    <location>
        <begin position="392"/>
        <end position="450"/>
    </location>
</feature>
<evidence type="ECO:0000256" key="1">
    <source>
        <dbReference type="ARBA" id="ARBA00022729"/>
    </source>
</evidence>
<dbReference type="PANTHER" id="PTHR46130">
    <property type="entry name" value="LAMGL DOMAIN-CONTAINING PROTEIN"/>
    <property type="match status" value="1"/>
</dbReference>
<evidence type="ECO:0000313" key="7">
    <source>
        <dbReference type="Proteomes" id="UP000031036"/>
    </source>
</evidence>
<dbReference type="OMA" id="GECEPFE"/>
<dbReference type="SUPFAM" id="SSF57535">
    <property type="entry name" value="Complement control module/SCR domain"/>
    <property type="match status" value="2"/>
</dbReference>
<dbReference type="CDD" id="cd00033">
    <property type="entry name" value="CCP"/>
    <property type="match status" value="1"/>
</dbReference>
<keyword evidence="1" id="KW-0732">Signal</keyword>